<evidence type="ECO:0000256" key="4">
    <source>
        <dbReference type="PIRSR" id="PIRSR601613-1"/>
    </source>
</evidence>
<dbReference type="EMBL" id="JACCBF010000001">
    <property type="protein sequence ID" value="NYD32591.1"/>
    <property type="molecule type" value="Genomic_DNA"/>
</dbReference>
<dbReference type="RefSeq" id="WP_343052758.1">
    <property type="nucleotide sequence ID" value="NZ_BAABEF010000001.1"/>
</dbReference>
<dbReference type="PROSITE" id="PS51318">
    <property type="entry name" value="TAT"/>
    <property type="match status" value="1"/>
</dbReference>
<feature type="domain" description="Amine oxidase" evidence="5">
    <location>
        <begin position="57"/>
        <end position="497"/>
    </location>
</feature>
<keyword evidence="3 6" id="KW-0560">Oxidoreductase</keyword>
<dbReference type="SUPFAM" id="SSF51905">
    <property type="entry name" value="FAD/NAD(P)-binding domain"/>
    <property type="match status" value="1"/>
</dbReference>
<dbReference type="InterPro" id="IPR036188">
    <property type="entry name" value="FAD/NAD-bd_sf"/>
</dbReference>
<evidence type="ECO:0000313" key="7">
    <source>
        <dbReference type="Proteomes" id="UP000582231"/>
    </source>
</evidence>
<evidence type="ECO:0000256" key="3">
    <source>
        <dbReference type="ARBA" id="ARBA00023002"/>
    </source>
</evidence>
<comment type="similarity">
    <text evidence="2">Belongs to the flavin monoamine oxidase family.</text>
</comment>
<proteinExistence type="inferred from homology"/>
<dbReference type="InterPro" id="IPR006311">
    <property type="entry name" value="TAT_signal"/>
</dbReference>
<comment type="caution">
    <text evidence="6">The sequence shown here is derived from an EMBL/GenBank/DDBJ whole genome shotgun (WGS) entry which is preliminary data.</text>
</comment>
<protein>
    <submittedName>
        <fullName evidence="6">Monoamine oxidase</fullName>
        <ecNumber evidence="6">1.4.3.4</ecNumber>
    </submittedName>
</protein>
<gene>
    <name evidence="6" type="ORF">BJ958_004137</name>
</gene>
<evidence type="ECO:0000256" key="2">
    <source>
        <dbReference type="ARBA" id="ARBA00005995"/>
    </source>
</evidence>
<dbReference type="EC" id="1.4.3.4" evidence="6"/>
<dbReference type="Gene3D" id="1.10.405.10">
    <property type="entry name" value="Guanine Nucleotide Dissociation Inhibitor, domain 1"/>
    <property type="match status" value="1"/>
</dbReference>
<dbReference type="InterPro" id="IPR001613">
    <property type="entry name" value="Flavin_amine_oxidase"/>
</dbReference>
<evidence type="ECO:0000313" key="6">
    <source>
        <dbReference type="EMBL" id="NYD32591.1"/>
    </source>
</evidence>
<dbReference type="PANTHER" id="PTHR43563:SF1">
    <property type="entry name" value="AMINE OXIDASE [FLAVIN-CONTAINING] B"/>
    <property type="match status" value="1"/>
</dbReference>
<sequence length="500" mass="53999">MQSIDPRFTLGRRGLLAGGAATVGLLALEALEAEVQAGVRKGRLPRKVDVVVVGAGIAGLVAARRIRSAGHSVLVVEARDRVGGRVLNHELPTGGTIEAGGAFVGPTQDHIKQLAHELGVATFDEYATGKNVYLSSLLGRMEFTGTVPPDPTILLDAALALKRLNAYASELPVDAPWSHPRAAEWDSVSLGDWLRRNTVNSRGIEKLIQSWTQPGFGADPDQISLLFVLHYIACSGNETTPGTFERNSDTVGGAQESRFVGGSQRVPLELARRLGKRIALNAAVTRIVQPAHGRIRVHTRRGKVRARRVVVAAPPKQVLGIGFSPAMPAGRQALLQQVQMGRLMKCDAVYDKPFWRDKGLTGFGIAETGAVRVAFDNHVADTGHGVLLAFVGGSAWQQFGNRSLEERRAAVLEGFARMFGEKALHPIDYTEHDWTREQWSGGGPTAIYPPGVMSTHGQHIRTPHGRVHWAGTETSTYWTGYMDGAVRSGERAAQEVLDTL</sequence>
<dbReference type="PRINTS" id="PR00757">
    <property type="entry name" value="AMINEOXDASEF"/>
</dbReference>
<dbReference type="AlphaFoldDB" id="A0A852RG94"/>
<keyword evidence="7" id="KW-1185">Reference proteome</keyword>
<feature type="binding site" evidence="4">
    <location>
        <begin position="77"/>
        <end position="78"/>
    </location>
    <ligand>
        <name>FAD</name>
        <dbReference type="ChEBI" id="CHEBI:57692"/>
    </ligand>
</feature>
<feature type="binding site" evidence="4">
    <location>
        <position position="284"/>
    </location>
    <ligand>
        <name>FAD</name>
        <dbReference type="ChEBI" id="CHEBI:57692"/>
    </ligand>
</feature>
<comment type="cofactor">
    <cofactor evidence="1">
        <name>FAD</name>
        <dbReference type="ChEBI" id="CHEBI:57692"/>
    </cofactor>
</comment>
<reference evidence="6 7" key="1">
    <citation type="submission" date="2020-07" db="EMBL/GenBank/DDBJ databases">
        <title>Sequencing the genomes of 1000 actinobacteria strains.</title>
        <authorList>
            <person name="Klenk H.-P."/>
        </authorList>
    </citation>
    <scope>NUCLEOTIDE SEQUENCE [LARGE SCALE GENOMIC DNA]</scope>
    <source>
        <strain evidence="6 7">DSM 19082</strain>
    </source>
</reference>
<feature type="binding site" evidence="4">
    <location>
        <position position="390"/>
    </location>
    <ligand>
        <name>substrate</name>
    </ligand>
</feature>
<dbReference type="Gene3D" id="3.50.50.60">
    <property type="entry name" value="FAD/NAD(P)-binding domain"/>
    <property type="match status" value="1"/>
</dbReference>
<dbReference type="GO" id="GO:0097621">
    <property type="term" value="F:monoamine oxidase activity"/>
    <property type="evidence" value="ECO:0007669"/>
    <property type="project" value="UniProtKB-EC"/>
</dbReference>
<dbReference type="Gene3D" id="3.90.660.10">
    <property type="match status" value="1"/>
</dbReference>
<name>A0A852RG94_9ACTN</name>
<dbReference type="SUPFAM" id="SSF54373">
    <property type="entry name" value="FAD-linked reductases, C-terminal domain"/>
    <property type="match status" value="1"/>
</dbReference>
<organism evidence="6 7">
    <name type="scientific">Nocardioides kongjuensis</name>
    <dbReference type="NCBI Taxonomy" id="349522"/>
    <lineage>
        <taxon>Bacteria</taxon>
        <taxon>Bacillati</taxon>
        <taxon>Actinomycetota</taxon>
        <taxon>Actinomycetes</taxon>
        <taxon>Propionibacteriales</taxon>
        <taxon>Nocardioidaceae</taxon>
        <taxon>Nocardioides</taxon>
    </lineage>
</organism>
<evidence type="ECO:0000259" key="5">
    <source>
        <dbReference type="Pfam" id="PF01593"/>
    </source>
</evidence>
<dbReference type="InterPro" id="IPR002937">
    <property type="entry name" value="Amino_oxidase"/>
</dbReference>
<feature type="binding site" evidence="4">
    <location>
        <position position="473"/>
    </location>
    <ligand>
        <name>FAD</name>
        <dbReference type="ChEBI" id="CHEBI:57692"/>
    </ligand>
</feature>
<dbReference type="PANTHER" id="PTHR43563">
    <property type="entry name" value="AMINE OXIDASE"/>
    <property type="match status" value="1"/>
</dbReference>
<accession>A0A852RG94</accession>
<dbReference type="Proteomes" id="UP000582231">
    <property type="component" value="Unassembled WGS sequence"/>
</dbReference>
<dbReference type="Pfam" id="PF01593">
    <property type="entry name" value="Amino_oxidase"/>
    <property type="match status" value="1"/>
</dbReference>
<evidence type="ECO:0000256" key="1">
    <source>
        <dbReference type="ARBA" id="ARBA00001974"/>
    </source>
</evidence>
<dbReference type="InterPro" id="IPR050703">
    <property type="entry name" value="Flavin_MAO"/>
</dbReference>